<comment type="caution">
    <text evidence="7">The sequence shown here is derived from an EMBL/GenBank/DDBJ whole genome shotgun (WGS) entry which is preliminary data.</text>
</comment>
<accession>A0A1E2UUI2</accession>
<evidence type="ECO:0000256" key="2">
    <source>
        <dbReference type="ARBA" id="ARBA00022741"/>
    </source>
</evidence>
<dbReference type="EMBL" id="LVJZ01000003">
    <property type="protein sequence ID" value="ODB98420.1"/>
    <property type="molecule type" value="Genomic_DNA"/>
</dbReference>
<dbReference type="GO" id="GO:0015937">
    <property type="term" value="P:coenzyme A biosynthetic process"/>
    <property type="evidence" value="ECO:0007669"/>
    <property type="project" value="UniProtKB-UniRule"/>
</dbReference>
<dbReference type="AlphaFoldDB" id="A0A1E2UUI2"/>
<dbReference type="InterPro" id="IPR001977">
    <property type="entry name" value="Depp_CoAkinase"/>
</dbReference>
<evidence type="ECO:0000256" key="4">
    <source>
        <dbReference type="ARBA" id="ARBA00022993"/>
    </source>
</evidence>
<evidence type="ECO:0000256" key="1">
    <source>
        <dbReference type="ARBA" id="ARBA00009018"/>
    </source>
</evidence>
<comment type="pathway">
    <text evidence="5">Cofactor biosynthesis; coenzyme A biosynthesis; CoA from (R)-pantothenate: step 5/5.</text>
</comment>
<protein>
    <recommendedName>
        <fullName evidence="5 6">Dephospho-CoA kinase</fullName>
        <ecNumber evidence="5 6">2.7.1.24</ecNumber>
    </recommendedName>
    <alternativeName>
        <fullName evidence="5">Dephosphocoenzyme A kinase</fullName>
    </alternativeName>
</protein>
<dbReference type="GO" id="GO:0005737">
    <property type="term" value="C:cytoplasm"/>
    <property type="evidence" value="ECO:0007669"/>
    <property type="project" value="UniProtKB-SubCell"/>
</dbReference>
<organism evidence="7 8">
    <name type="scientific">Candidatus Thiodiazotropha endoloripes</name>
    <dbReference type="NCBI Taxonomy" id="1818881"/>
    <lineage>
        <taxon>Bacteria</taxon>
        <taxon>Pseudomonadati</taxon>
        <taxon>Pseudomonadota</taxon>
        <taxon>Gammaproteobacteria</taxon>
        <taxon>Chromatiales</taxon>
        <taxon>Sedimenticolaceae</taxon>
        <taxon>Candidatus Thiodiazotropha</taxon>
    </lineage>
</organism>
<evidence type="ECO:0000256" key="5">
    <source>
        <dbReference type="HAMAP-Rule" id="MF_00376"/>
    </source>
</evidence>
<dbReference type="UniPathway" id="UPA00241">
    <property type="reaction ID" value="UER00356"/>
</dbReference>
<evidence type="ECO:0000313" key="8">
    <source>
        <dbReference type="Proteomes" id="UP000094849"/>
    </source>
</evidence>
<keyword evidence="5" id="KW-0808">Transferase</keyword>
<keyword evidence="8" id="KW-1185">Reference proteome</keyword>
<gene>
    <name evidence="5" type="primary">coaE</name>
    <name evidence="7" type="ORF">A3196_01335</name>
</gene>
<dbReference type="InterPro" id="IPR027417">
    <property type="entry name" value="P-loop_NTPase"/>
</dbReference>
<evidence type="ECO:0000313" key="7">
    <source>
        <dbReference type="EMBL" id="ODB98420.1"/>
    </source>
</evidence>
<keyword evidence="5 7" id="KW-0418">Kinase</keyword>
<dbReference type="Pfam" id="PF01121">
    <property type="entry name" value="CoaE"/>
    <property type="match status" value="1"/>
</dbReference>
<dbReference type="Gene3D" id="3.40.50.300">
    <property type="entry name" value="P-loop containing nucleotide triphosphate hydrolases"/>
    <property type="match status" value="1"/>
</dbReference>
<dbReference type="Proteomes" id="UP000094849">
    <property type="component" value="Unassembled WGS sequence"/>
</dbReference>
<comment type="subcellular location">
    <subcellularLocation>
        <location evidence="5">Cytoplasm</location>
    </subcellularLocation>
</comment>
<feature type="binding site" evidence="5">
    <location>
        <begin position="18"/>
        <end position="23"/>
    </location>
    <ligand>
        <name>ATP</name>
        <dbReference type="ChEBI" id="CHEBI:30616"/>
    </ligand>
</feature>
<dbReference type="EC" id="2.7.1.24" evidence="5 6"/>
<dbReference type="GO" id="GO:0004140">
    <property type="term" value="F:dephospho-CoA kinase activity"/>
    <property type="evidence" value="ECO:0007669"/>
    <property type="project" value="UniProtKB-UniRule"/>
</dbReference>
<dbReference type="PROSITE" id="PS51219">
    <property type="entry name" value="DPCK"/>
    <property type="match status" value="1"/>
</dbReference>
<evidence type="ECO:0000256" key="3">
    <source>
        <dbReference type="ARBA" id="ARBA00022840"/>
    </source>
</evidence>
<dbReference type="PANTHER" id="PTHR10695:SF46">
    <property type="entry name" value="BIFUNCTIONAL COENZYME A SYNTHASE-RELATED"/>
    <property type="match status" value="1"/>
</dbReference>
<comment type="function">
    <text evidence="5">Catalyzes the phosphorylation of the 3'-hydroxyl group of dephosphocoenzyme A to form coenzyme A.</text>
</comment>
<dbReference type="STRING" id="1818881.A3196_01335"/>
<dbReference type="OrthoDB" id="9812943at2"/>
<keyword evidence="3 5" id="KW-0067">ATP-binding</keyword>
<evidence type="ECO:0000256" key="6">
    <source>
        <dbReference type="NCBIfam" id="TIGR00152"/>
    </source>
</evidence>
<keyword evidence="2 5" id="KW-0547">Nucleotide-binding</keyword>
<dbReference type="PANTHER" id="PTHR10695">
    <property type="entry name" value="DEPHOSPHO-COA KINASE-RELATED"/>
    <property type="match status" value="1"/>
</dbReference>
<dbReference type="NCBIfam" id="TIGR00152">
    <property type="entry name" value="dephospho-CoA kinase"/>
    <property type="match status" value="1"/>
</dbReference>
<sequence length="205" mass="22769">MVWLVIPVLTVALTGGIGSGKSAVSNHFDSLGVPVIDADRLAHQMVQPGSPALTQIETAFGEHLIDQQGRLNRGALREIVFNDPTQRKRLESILHPPIRQAMEDWVEQQTAPYVILVIPLLFETGQQDIAQRILVVDCEESLQYQRVAQRDNLDESEIAQILASQVDRQTRLEGADDIIENNGDLAALTKATERMHQAYLVLSKS</sequence>
<dbReference type="CDD" id="cd02022">
    <property type="entry name" value="DPCK"/>
    <property type="match status" value="1"/>
</dbReference>
<dbReference type="HAMAP" id="MF_00376">
    <property type="entry name" value="Dephospho_CoA_kinase"/>
    <property type="match status" value="1"/>
</dbReference>
<comment type="catalytic activity">
    <reaction evidence="5">
        <text>3'-dephospho-CoA + ATP = ADP + CoA + H(+)</text>
        <dbReference type="Rhea" id="RHEA:18245"/>
        <dbReference type="ChEBI" id="CHEBI:15378"/>
        <dbReference type="ChEBI" id="CHEBI:30616"/>
        <dbReference type="ChEBI" id="CHEBI:57287"/>
        <dbReference type="ChEBI" id="CHEBI:57328"/>
        <dbReference type="ChEBI" id="CHEBI:456216"/>
        <dbReference type="EC" id="2.7.1.24"/>
    </reaction>
</comment>
<keyword evidence="4 5" id="KW-0173">Coenzyme A biosynthesis</keyword>
<dbReference type="GO" id="GO:0005524">
    <property type="term" value="F:ATP binding"/>
    <property type="evidence" value="ECO:0007669"/>
    <property type="project" value="UniProtKB-UniRule"/>
</dbReference>
<dbReference type="SUPFAM" id="SSF52540">
    <property type="entry name" value="P-loop containing nucleoside triphosphate hydrolases"/>
    <property type="match status" value="1"/>
</dbReference>
<name>A0A1E2UUI2_9GAMM</name>
<reference evidence="7 8" key="1">
    <citation type="submission" date="2016-03" db="EMBL/GenBank/DDBJ databases">
        <title>Chemosynthetic sulphur-oxidizing symbionts of marine invertebrate animals are capable of nitrogen fixation.</title>
        <authorList>
            <person name="Petersen J.M."/>
            <person name="Kemper A."/>
            <person name="Gruber-Vodicka H."/>
            <person name="Cardini U."/>
            <person name="Geest Mvander."/>
            <person name="Kleiner M."/>
            <person name="Bulgheresi S."/>
            <person name="Fussmann M."/>
            <person name="Herbold C."/>
            <person name="Seah B.K.B."/>
            <person name="Antony C.Paul."/>
            <person name="Liu D."/>
            <person name="Belitz A."/>
            <person name="Weber M."/>
        </authorList>
    </citation>
    <scope>NUCLEOTIDE SEQUENCE [LARGE SCALE GENOMIC DNA]</scope>
    <source>
        <strain evidence="7">G_D</strain>
    </source>
</reference>
<keyword evidence="5" id="KW-0963">Cytoplasm</keyword>
<proteinExistence type="inferred from homology"/>
<comment type="similarity">
    <text evidence="1 5">Belongs to the CoaE family.</text>
</comment>